<dbReference type="InterPro" id="IPR015590">
    <property type="entry name" value="Aldehyde_DH_dom"/>
</dbReference>
<feature type="domain" description="Aldehyde dehydrogenase" evidence="4">
    <location>
        <begin position="22"/>
        <end position="483"/>
    </location>
</feature>
<feature type="region of interest" description="Disordered" evidence="3">
    <location>
        <begin position="1"/>
        <end position="30"/>
    </location>
</feature>
<dbReference type="EMBL" id="JAEKNS010000131">
    <property type="protein sequence ID" value="MBJ7595703.1"/>
    <property type="molecule type" value="Genomic_DNA"/>
</dbReference>
<keyword evidence="2" id="KW-0560">Oxidoreductase</keyword>
<name>A0A934K518_9BACT</name>
<dbReference type="InterPro" id="IPR016163">
    <property type="entry name" value="Ald_DH_C"/>
</dbReference>
<dbReference type="FunFam" id="3.40.309.10:FF:000009">
    <property type="entry name" value="Aldehyde dehydrogenase A"/>
    <property type="match status" value="1"/>
</dbReference>
<evidence type="ECO:0000313" key="6">
    <source>
        <dbReference type="Proteomes" id="UP000606991"/>
    </source>
</evidence>
<dbReference type="Proteomes" id="UP000606991">
    <property type="component" value="Unassembled WGS sequence"/>
</dbReference>
<comment type="similarity">
    <text evidence="1">Belongs to the aldehyde dehydrogenase family.</text>
</comment>
<dbReference type="SUPFAM" id="SSF53720">
    <property type="entry name" value="ALDH-like"/>
    <property type="match status" value="1"/>
</dbReference>
<proteinExistence type="inferred from homology"/>
<dbReference type="GO" id="GO:0016620">
    <property type="term" value="F:oxidoreductase activity, acting on the aldehyde or oxo group of donors, NAD or NADP as acceptor"/>
    <property type="evidence" value="ECO:0007669"/>
    <property type="project" value="InterPro"/>
</dbReference>
<accession>A0A934K518</accession>
<evidence type="ECO:0000256" key="3">
    <source>
        <dbReference type="SAM" id="MobiDB-lite"/>
    </source>
</evidence>
<dbReference type="PANTHER" id="PTHR11699">
    <property type="entry name" value="ALDEHYDE DEHYDROGENASE-RELATED"/>
    <property type="match status" value="1"/>
</dbReference>
<sequence length="501" mass="53595">MISEQSAIHSGNLIGGARREAASGRTFESRNPARHGEVVGVFAQSSAADVDAAVAAAQRALGGWRATPWPRRGEIILAAATLMEKRKEDLARLMTREMGKVLTEARGDVQEAIDMGKFIAGEGRRAFGETVPSELRNKWAMTMRQPLGVIGCVTPWNFPIAIPSWKIFPAVMAGNTVVFKPAEDTPLCALRFVEILEEAGLPAGVVNVVFGNEEAGEAVVRHAGTMAIFFTGSADTGRLIAATCGSMLKKVSLELGGKNGIVVMDDADLELAVEGALWGAFGTAGQRCTASSRLIVSRKVLADFTDALVGRTRALRLGDGVDEGVDVGPVINETQLRRIHRYTEIGVEEGARLLAGGTVAQNGELAQGFFYNPTVFGDVTPSMRIAQEEIFGPTTAIIPVDSLDEALAAANSTQFGLSLSIYTNDLRHAFRAIHELEAGIVYVNAPTIGAEIQLPFGGTKNTGNGHREAGGHVLDEFSEWKSIYIDYSGRLQRAQIDTDEQ</sequence>
<gene>
    <name evidence="5" type="ORF">JF886_12740</name>
</gene>
<reference evidence="5 6" key="1">
    <citation type="submission" date="2020-10" db="EMBL/GenBank/DDBJ databases">
        <title>Ca. Dormibacterota MAGs.</title>
        <authorList>
            <person name="Montgomery K."/>
        </authorList>
    </citation>
    <scope>NUCLEOTIDE SEQUENCE [LARGE SCALE GENOMIC DNA]</scope>
    <source>
        <strain evidence="5">SC8812_S17_18</strain>
    </source>
</reference>
<evidence type="ECO:0000256" key="2">
    <source>
        <dbReference type="ARBA" id="ARBA00023002"/>
    </source>
</evidence>
<comment type="caution">
    <text evidence="5">The sequence shown here is derived from an EMBL/GenBank/DDBJ whole genome shotgun (WGS) entry which is preliminary data.</text>
</comment>
<dbReference type="InterPro" id="IPR016161">
    <property type="entry name" value="Ald_DH/histidinol_DH"/>
</dbReference>
<dbReference type="FunFam" id="3.40.605.10:FF:000007">
    <property type="entry name" value="NAD/NADP-dependent betaine aldehyde dehydrogenase"/>
    <property type="match status" value="1"/>
</dbReference>
<dbReference type="RefSeq" id="WP_337313051.1">
    <property type="nucleotide sequence ID" value="NZ_JAEKNS010000131.1"/>
</dbReference>
<evidence type="ECO:0000259" key="4">
    <source>
        <dbReference type="Pfam" id="PF00171"/>
    </source>
</evidence>
<evidence type="ECO:0000256" key="1">
    <source>
        <dbReference type="ARBA" id="ARBA00009986"/>
    </source>
</evidence>
<organism evidence="5 6">
    <name type="scientific">Candidatus Aeolococcus gillhamiae</name>
    <dbReference type="NCBI Taxonomy" id="3127015"/>
    <lineage>
        <taxon>Bacteria</taxon>
        <taxon>Bacillati</taxon>
        <taxon>Candidatus Dormiibacterota</taxon>
        <taxon>Candidatus Dormibacteria</taxon>
        <taxon>Candidatus Aeolococcales</taxon>
        <taxon>Candidatus Aeolococcaceae</taxon>
        <taxon>Candidatus Aeolococcus</taxon>
    </lineage>
</organism>
<dbReference type="AlphaFoldDB" id="A0A934K518"/>
<dbReference type="PROSITE" id="PS00070">
    <property type="entry name" value="ALDEHYDE_DEHYDR_CYS"/>
    <property type="match status" value="1"/>
</dbReference>
<dbReference type="Gene3D" id="3.40.309.10">
    <property type="entry name" value="Aldehyde Dehydrogenase, Chain A, domain 2"/>
    <property type="match status" value="1"/>
</dbReference>
<dbReference type="Gene3D" id="3.40.605.10">
    <property type="entry name" value="Aldehyde Dehydrogenase, Chain A, domain 1"/>
    <property type="match status" value="1"/>
</dbReference>
<dbReference type="InterPro" id="IPR016162">
    <property type="entry name" value="Ald_DH_N"/>
</dbReference>
<dbReference type="CDD" id="cd07131">
    <property type="entry name" value="ALDH_AldH-CAJ73105"/>
    <property type="match status" value="1"/>
</dbReference>
<protein>
    <submittedName>
        <fullName evidence="5">Aldehyde dehydrogenase family protein</fullName>
    </submittedName>
</protein>
<dbReference type="Pfam" id="PF00171">
    <property type="entry name" value="Aldedh"/>
    <property type="match status" value="1"/>
</dbReference>
<dbReference type="InterPro" id="IPR016160">
    <property type="entry name" value="Ald_DH_CS_CYS"/>
</dbReference>
<evidence type="ECO:0000313" key="5">
    <source>
        <dbReference type="EMBL" id="MBJ7595703.1"/>
    </source>
</evidence>